<accession>A0A6J4MNY4</accession>
<dbReference type="EMBL" id="CADCUJ010000101">
    <property type="protein sequence ID" value="CAA9362424.1"/>
    <property type="molecule type" value="Genomic_DNA"/>
</dbReference>
<dbReference type="SUPFAM" id="SSF103025">
    <property type="entry name" value="Folate-binding domain"/>
    <property type="match status" value="1"/>
</dbReference>
<name>A0A6J4MNY4_9ACTN</name>
<feature type="domain" description="GCVT N-terminal" evidence="1">
    <location>
        <begin position="76"/>
        <end position="208"/>
    </location>
</feature>
<evidence type="ECO:0000313" key="2">
    <source>
        <dbReference type="EMBL" id="CAA9362424.1"/>
    </source>
</evidence>
<proteinExistence type="predicted"/>
<dbReference type="Gene3D" id="3.30.1360.120">
    <property type="entry name" value="Probable tRNA modification gtpase trme, domain 1"/>
    <property type="match status" value="1"/>
</dbReference>
<dbReference type="Gene3D" id="3.30.70.1520">
    <property type="entry name" value="Heterotetrameric sarcosine oxidase"/>
    <property type="match status" value="1"/>
</dbReference>
<protein>
    <recommendedName>
        <fullName evidence="1">GCVT N-terminal domain-containing protein</fullName>
    </recommendedName>
</protein>
<dbReference type="InterPro" id="IPR027266">
    <property type="entry name" value="TrmE/GcvT-like"/>
</dbReference>
<reference evidence="2" key="1">
    <citation type="submission" date="2020-02" db="EMBL/GenBank/DDBJ databases">
        <authorList>
            <person name="Meier V. D."/>
        </authorList>
    </citation>
    <scope>NUCLEOTIDE SEQUENCE</scope>
    <source>
        <strain evidence="2">AVDCRST_MAG72</strain>
    </source>
</reference>
<dbReference type="InterPro" id="IPR006222">
    <property type="entry name" value="GCVT_N"/>
</dbReference>
<organism evidence="2">
    <name type="scientific">uncultured Nocardioidaceae bacterium</name>
    <dbReference type="NCBI Taxonomy" id="253824"/>
    <lineage>
        <taxon>Bacteria</taxon>
        <taxon>Bacillati</taxon>
        <taxon>Actinomycetota</taxon>
        <taxon>Actinomycetes</taxon>
        <taxon>Propionibacteriales</taxon>
        <taxon>Nocardioidaceae</taxon>
        <taxon>environmental samples</taxon>
    </lineage>
</organism>
<gene>
    <name evidence="2" type="ORF">AVDCRST_MAG72-2384</name>
</gene>
<sequence>MPETTPVIHGPVAPAPPVGVLAGWAVSRRRSGAALTLSDHSLLAKAAVKAPWQGALADVLAVPFAGTLRRTAASTELLLTQPGPGEWLVLAPPGEQTALVTWLERCAADVDELVSVLDVTHGLCLVRLTGAAAPDLLAKECALDLSERRCPDRTALRTAVSRVAADIIRDDRDGNRSYLLACERSSGQYLFDSLLDAGAEYGVEVTGFEPPGVTEQTARAD</sequence>
<dbReference type="Pfam" id="PF01571">
    <property type="entry name" value="GCV_T"/>
    <property type="match status" value="1"/>
</dbReference>
<evidence type="ECO:0000259" key="1">
    <source>
        <dbReference type="Pfam" id="PF01571"/>
    </source>
</evidence>
<dbReference type="AlphaFoldDB" id="A0A6J4MNY4"/>